<dbReference type="InterPro" id="IPR036761">
    <property type="entry name" value="TTHA0802/YceI-like_sf"/>
</dbReference>
<dbReference type="RefSeq" id="WP_087281381.1">
    <property type="nucleotide sequence ID" value="NZ_CP021455.1"/>
</dbReference>
<reference evidence="3 4" key="1">
    <citation type="submission" date="2017-05" db="EMBL/GenBank/DDBJ databases">
        <authorList>
            <person name="Song R."/>
            <person name="Chenine A.L."/>
            <person name="Ruprecht R.M."/>
        </authorList>
    </citation>
    <scope>NUCLEOTIDE SEQUENCE [LARGE SCALE GENOMIC DNA]</scope>
    <source>
        <strain evidence="3 4">DSM 26136</strain>
    </source>
</reference>
<dbReference type="OrthoDB" id="1247465at2"/>
<feature type="signal peptide" evidence="1">
    <location>
        <begin position="1"/>
        <end position="26"/>
    </location>
</feature>
<feature type="chain" id="PRO_5013299157" evidence="1">
    <location>
        <begin position="27"/>
        <end position="189"/>
    </location>
</feature>
<evidence type="ECO:0000256" key="1">
    <source>
        <dbReference type="SAM" id="SignalP"/>
    </source>
</evidence>
<dbReference type="AlphaFoldDB" id="A0A1Y0EPC8"/>
<sequence>MSKVVSLPRTLVALGLAAACAGSAWAQQALVPAQSQIEFTAKQMGVPIKGHFKKFDGKVAFDPAKPQAGSVQIGIDMGSATMGVKENDAELPKADWFNVAKFPRAEFQSTAIKPLGGDKYEVSGKLSIKGASQNVQLPVTIAKSGANLVATGTLPIKRTAFKVGDGDWADTSMVADEVSVAFKITTASK</sequence>
<dbReference type="Proteomes" id="UP000196138">
    <property type="component" value="Chromosome"/>
</dbReference>
<dbReference type="PANTHER" id="PTHR34406">
    <property type="entry name" value="PROTEIN YCEI"/>
    <property type="match status" value="1"/>
</dbReference>
<dbReference type="SMART" id="SM00867">
    <property type="entry name" value="YceI"/>
    <property type="match status" value="1"/>
</dbReference>
<dbReference type="Gene3D" id="2.40.128.110">
    <property type="entry name" value="Lipid/polyisoprenoid-binding, YceI-like"/>
    <property type="match status" value="1"/>
</dbReference>
<dbReference type="SUPFAM" id="SSF101874">
    <property type="entry name" value="YceI-like"/>
    <property type="match status" value="1"/>
</dbReference>
<dbReference type="EMBL" id="CP021455">
    <property type="protein sequence ID" value="ARU05328.1"/>
    <property type="molecule type" value="Genomic_DNA"/>
</dbReference>
<gene>
    <name evidence="3" type="ORF">CCO03_12110</name>
</gene>
<dbReference type="PANTHER" id="PTHR34406:SF1">
    <property type="entry name" value="PROTEIN YCEI"/>
    <property type="match status" value="1"/>
</dbReference>
<keyword evidence="1" id="KW-0732">Signal</keyword>
<evidence type="ECO:0000259" key="2">
    <source>
        <dbReference type="SMART" id="SM00867"/>
    </source>
</evidence>
<dbReference type="PROSITE" id="PS51257">
    <property type="entry name" value="PROKAR_LIPOPROTEIN"/>
    <property type="match status" value="1"/>
</dbReference>
<accession>A0A1Y0EPC8</accession>
<proteinExistence type="predicted"/>
<dbReference type="InterPro" id="IPR007372">
    <property type="entry name" value="Lipid/polyisoprenoid-bd_YceI"/>
</dbReference>
<feature type="domain" description="Lipid/polyisoprenoid-binding YceI-like" evidence="2">
    <location>
        <begin position="27"/>
        <end position="187"/>
    </location>
</feature>
<evidence type="ECO:0000313" key="3">
    <source>
        <dbReference type="EMBL" id="ARU05328.1"/>
    </source>
</evidence>
<keyword evidence="4" id="KW-1185">Reference proteome</keyword>
<name>A0A1Y0EPC8_9BURK</name>
<organism evidence="3 4">
    <name type="scientific">Comamonas serinivorans</name>
    <dbReference type="NCBI Taxonomy" id="1082851"/>
    <lineage>
        <taxon>Bacteria</taxon>
        <taxon>Pseudomonadati</taxon>
        <taxon>Pseudomonadota</taxon>
        <taxon>Betaproteobacteria</taxon>
        <taxon>Burkholderiales</taxon>
        <taxon>Comamonadaceae</taxon>
        <taxon>Comamonas</taxon>
    </lineage>
</organism>
<dbReference type="Pfam" id="PF04264">
    <property type="entry name" value="YceI"/>
    <property type="match status" value="1"/>
</dbReference>
<dbReference type="KEGG" id="cser:CCO03_12110"/>
<evidence type="ECO:0000313" key="4">
    <source>
        <dbReference type="Proteomes" id="UP000196138"/>
    </source>
</evidence>
<protein>
    <submittedName>
        <fullName evidence="3">Polyisoprenoid-binding protein</fullName>
    </submittedName>
</protein>